<dbReference type="RefSeq" id="WP_073387722.1">
    <property type="nucleotide sequence ID" value="NZ_FQVU01000002.1"/>
</dbReference>
<dbReference type="GO" id="GO:0005576">
    <property type="term" value="C:extracellular region"/>
    <property type="evidence" value="ECO:0007669"/>
    <property type="project" value="TreeGrafter"/>
</dbReference>
<dbReference type="Pfam" id="PF11887">
    <property type="entry name" value="Mce4_CUP1"/>
    <property type="match status" value="1"/>
</dbReference>
<sequence>MTRFVPQLIKLLVFLLVTAAFTYVLGATISNQSYGDATSYKAEFTDVTGLNEGDDVRIAGVRVGGIESIALRKRSDGRRSSVADVTFTVQKSRPLPTSATATLRYRNLVGQRYLDIERGAGDTGKTMRGGDTIPLSRTKPAVDLTVLFQGFQPLTQGLDAGTLNQLSLEIVKTLQGEAGSLQTLLANLADLTNTLADKDQVIGDVIDNLSSVLTAVGQRDTELSQLIIQLKNFVSGLAGDRKTIGNAIDGINDLATSTAGLLTQVRKPLRDDVVQLNGLLGNLNRNSDTTKYVLQQLPPTLAGLIRTGSYGSWFNFYLCAVRGQVSLGSLKIPVPATNIGTGSRCG</sequence>
<dbReference type="InterPro" id="IPR003399">
    <property type="entry name" value="Mce/MlaD"/>
</dbReference>
<dbReference type="Proteomes" id="UP000186132">
    <property type="component" value="Unassembled WGS sequence"/>
</dbReference>
<organism evidence="3 4">
    <name type="scientific">Jatrophihabitans endophyticus</name>
    <dbReference type="NCBI Taxonomy" id="1206085"/>
    <lineage>
        <taxon>Bacteria</taxon>
        <taxon>Bacillati</taxon>
        <taxon>Actinomycetota</taxon>
        <taxon>Actinomycetes</taxon>
        <taxon>Jatrophihabitantales</taxon>
        <taxon>Jatrophihabitantaceae</taxon>
        <taxon>Jatrophihabitans</taxon>
    </lineage>
</organism>
<name>A0A1M5GR40_9ACTN</name>
<dbReference type="OrthoDB" id="338143at2"/>
<dbReference type="GO" id="GO:0051701">
    <property type="term" value="P:biological process involved in interaction with host"/>
    <property type="evidence" value="ECO:0007669"/>
    <property type="project" value="TreeGrafter"/>
</dbReference>
<protein>
    <submittedName>
        <fullName evidence="3">Phospholipid/cholesterol/gamma-HCH transport system substrate-binding protein</fullName>
    </submittedName>
</protein>
<dbReference type="InterPro" id="IPR052336">
    <property type="entry name" value="MlaD_Phospholipid_Transporter"/>
</dbReference>
<dbReference type="Pfam" id="PF02470">
    <property type="entry name" value="MlaD"/>
    <property type="match status" value="1"/>
</dbReference>
<feature type="domain" description="Mce/MlaD" evidence="1">
    <location>
        <begin position="38"/>
        <end position="119"/>
    </location>
</feature>
<dbReference type="InterPro" id="IPR005693">
    <property type="entry name" value="Mce"/>
</dbReference>
<evidence type="ECO:0000259" key="1">
    <source>
        <dbReference type="Pfam" id="PF02470"/>
    </source>
</evidence>
<evidence type="ECO:0000313" key="4">
    <source>
        <dbReference type="Proteomes" id="UP000186132"/>
    </source>
</evidence>
<dbReference type="NCBIfam" id="TIGR00996">
    <property type="entry name" value="Mtu_fam_mce"/>
    <property type="match status" value="1"/>
</dbReference>
<dbReference type="STRING" id="1206085.SAMN05443575_1255"/>
<keyword evidence="4" id="KW-1185">Reference proteome</keyword>
<evidence type="ECO:0000259" key="2">
    <source>
        <dbReference type="Pfam" id="PF11887"/>
    </source>
</evidence>
<dbReference type="PANTHER" id="PTHR33371">
    <property type="entry name" value="INTERMEMBRANE PHOSPHOLIPID TRANSPORT SYSTEM BINDING PROTEIN MLAD-RELATED"/>
    <property type="match status" value="1"/>
</dbReference>
<dbReference type="AlphaFoldDB" id="A0A1M5GR40"/>
<evidence type="ECO:0000313" key="3">
    <source>
        <dbReference type="EMBL" id="SHG05942.1"/>
    </source>
</evidence>
<dbReference type="PANTHER" id="PTHR33371:SF17">
    <property type="entry name" value="MCE-FAMILY PROTEIN MCE1B"/>
    <property type="match status" value="1"/>
</dbReference>
<accession>A0A1M5GR40</accession>
<proteinExistence type="predicted"/>
<feature type="domain" description="Mammalian cell entry C-terminal" evidence="2">
    <location>
        <begin position="125"/>
        <end position="325"/>
    </location>
</feature>
<dbReference type="EMBL" id="FQVU01000002">
    <property type="protein sequence ID" value="SHG05942.1"/>
    <property type="molecule type" value="Genomic_DNA"/>
</dbReference>
<dbReference type="InterPro" id="IPR024516">
    <property type="entry name" value="Mce_C"/>
</dbReference>
<reference evidence="3 4" key="1">
    <citation type="submission" date="2016-11" db="EMBL/GenBank/DDBJ databases">
        <authorList>
            <person name="Jaros S."/>
            <person name="Januszkiewicz K."/>
            <person name="Wedrychowicz H."/>
        </authorList>
    </citation>
    <scope>NUCLEOTIDE SEQUENCE [LARGE SCALE GENOMIC DNA]</scope>
    <source>
        <strain evidence="3 4">DSM 45627</strain>
    </source>
</reference>
<gene>
    <name evidence="3" type="ORF">SAMN05443575_1255</name>
</gene>